<protein>
    <recommendedName>
        <fullName evidence="2">DUF6160 domain-containing protein</fullName>
    </recommendedName>
</protein>
<evidence type="ECO:0000313" key="3">
    <source>
        <dbReference type="EMBL" id="MDQ1208463.1"/>
    </source>
</evidence>
<dbReference type="EMBL" id="JAUTBK010000002">
    <property type="protein sequence ID" value="MDQ1208463.1"/>
    <property type="molecule type" value="Genomic_DNA"/>
</dbReference>
<feature type="chain" id="PRO_5045606440" description="DUF6160 domain-containing protein" evidence="1">
    <location>
        <begin position="24"/>
        <end position="752"/>
    </location>
</feature>
<keyword evidence="1" id="KW-0732">Signal</keyword>
<gene>
    <name evidence="3" type="ORF">QE380_001386</name>
</gene>
<organism evidence="3 4">
    <name type="scientific">Acinetobacter baylyi</name>
    <dbReference type="NCBI Taxonomy" id="202950"/>
    <lineage>
        <taxon>Bacteria</taxon>
        <taxon>Pseudomonadati</taxon>
        <taxon>Pseudomonadota</taxon>
        <taxon>Gammaproteobacteria</taxon>
        <taxon>Moraxellales</taxon>
        <taxon>Moraxellaceae</taxon>
        <taxon>Acinetobacter</taxon>
    </lineage>
</organism>
<dbReference type="Pfam" id="PF19657">
    <property type="entry name" value="DUF6160"/>
    <property type="match status" value="1"/>
</dbReference>
<accession>A0ABU0UVY8</accession>
<evidence type="ECO:0000259" key="2">
    <source>
        <dbReference type="Pfam" id="PF19657"/>
    </source>
</evidence>
<feature type="domain" description="DUF6160" evidence="2">
    <location>
        <begin position="6"/>
        <end position="74"/>
    </location>
</feature>
<name>A0ABU0UVY8_ACIBI</name>
<proteinExistence type="predicted"/>
<dbReference type="Proteomes" id="UP001233360">
    <property type="component" value="Unassembled WGS sequence"/>
</dbReference>
<sequence>MNKKNIKLSLLVISMLLVHQSYALEALSEQNMREVSGQDGLTVQLQTDKIVADQMNWKDNTVFADGSTGNLNLSLNKMSITPLGNQAVGGTVKLDVGGAGNSNTAGIRLEAALNPSQIHFADIKVCSDNAGKANCSDSSSQSLGALTLQDRDGTKFLLQTSNGLFNAKDLAYLEFGLQNANIFYSLKNSSAVNQLVLKDFNFNFKGSGYMYLDPVKGFVLSTNAQNTTGSNNQILLERVADLDNAGKTKPGFNIDLRYKPNAGSDPKAYSAQNSDTTLKPIIRLGASGVLKDAEISVNADKPTLGGAQIGSTTASGDMTGSTGLHLAMKTSFTPDIKDSNGQVTSQGTRLELGGTGTNAYAIEFGNLTPLQIRQGITSGTANLALNQNLASINFGDLYINTIKSQSMEFQISSSIAALLGQQAGIYRHNLYESGVTSNPNILSLAIRGMEFQAIARSARFIADNSNDANHQISNQSGTWGLGLPIYNLNANLGVYGTTYGTNKDKQGIGFGLAMSTQGRNSDGSKTTSIMLIDGAKNSTSGEEVNYYAGLRNIDLFLDTNGTIGFEQNGIAIDLTKLIIALNAELALGQLPGSRYNTAACATSSSISCFVPSNSFTQNSDVLFAIAMRLDGTASLMLIPGSASDLNLTGNVKLNASGNNENKNYIHIVDPGSNAAMGLDQISGNLNVDANLKLTQDTFKIANTLQINPNQDPSGVLKANLNFYPTATSSGQQLGQMVITGGNIRSSIGITPR</sequence>
<evidence type="ECO:0000313" key="4">
    <source>
        <dbReference type="Proteomes" id="UP001233360"/>
    </source>
</evidence>
<keyword evidence="4" id="KW-1185">Reference proteome</keyword>
<evidence type="ECO:0000256" key="1">
    <source>
        <dbReference type="SAM" id="SignalP"/>
    </source>
</evidence>
<dbReference type="RefSeq" id="WP_004922394.1">
    <property type="nucleotide sequence ID" value="NZ_BCMA01000013.1"/>
</dbReference>
<comment type="caution">
    <text evidence="3">The sequence shown here is derived from an EMBL/GenBank/DDBJ whole genome shotgun (WGS) entry which is preliminary data.</text>
</comment>
<reference evidence="3 4" key="1">
    <citation type="submission" date="2023-07" db="EMBL/GenBank/DDBJ databases">
        <title>Functional and genomic diversity of the sorghum phyllosphere microbiome.</title>
        <authorList>
            <person name="Shade A."/>
        </authorList>
    </citation>
    <scope>NUCLEOTIDE SEQUENCE [LARGE SCALE GENOMIC DNA]</scope>
    <source>
        <strain evidence="3 4">SORGH_AS_0887</strain>
    </source>
</reference>
<dbReference type="GeneID" id="45233242"/>
<dbReference type="InterPro" id="IPR046158">
    <property type="entry name" value="DUF6160"/>
</dbReference>
<feature type="signal peptide" evidence="1">
    <location>
        <begin position="1"/>
        <end position="23"/>
    </location>
</feature>